<protein>
    <submittedName>
        <fullName evidence="2">FERM domain-containing protein 4B isoform X3</fullName>
    </submittedName>
</protein>
<dbReference type="InterPro" id="IPR011993">
    <property type="entry name" value="PH-like_dom_sf"/>
</dbReference>
<accession>A0AAD5FD54</accession>
<dbReference type="InterPro" id="IPR019747">
    <property type="entry name" value="FERM_CS"/>
</dbReference>
<evidence type="ECO:0000313" key="3">
    <source>
        <dbReference type="Proteomes" id="UP001205998"/>
    </source>
</evidence>
<feature type="non-terminal residue" evidence="2">
    <location>
        <position position="74"/>
    </location>
</feature>
<name>A0AAD5FD54_SILAS</name>
<dbReference type="PANTHER" id="PTHR46079">
    <property type="entry name" value="FERM DOMAIN-CONTAINING PROTEIN 4"/>
    <property type="match status" value="1"/>
</dbReference>
<feature type="domain" description="FERM" evidence="1">
    <location>
        <begin position="1"/>
        <end position="74"/>
    </location>
</feature>
<dbReference type="InterPro" id="IPR000299">
    <property type="entry name" value="FERM_domain"/>
</dbReference>
<dbReference type="PROSITE" id="PS00661">
    <property type="entry name" value="FERM_2"/>
    <property type="match status" value="1"/>
</dbReference>
<reference evidence="2" key="1">
    <citation type="submission" date="2018-07" db="EMBL/GenBank/DDBJ databases">
        <title>Comparative genomics of catfishes provides insights into carnivory and benthic adaptation.</title>
        <authorList>
            <person name="Zhang Y."/>
            <person name="Wang D."/>
            <person name="Peng Z."/>
            <person name="Zheng S."/>
            <person name="Shao F."/>
            <person name="Tao W."/>
        </authorList>
    </citation>
    <scope>NUCLEOTIDE SEQUENCE</scope>
    <source>
        <strain evidence="2">Chongqing</strain>
    </source>
</reference>
<keyword evidence="3" id="KW-1185">Reference proteome</keyword>
<dbReference type="AlphaFoldDB" id="A0AAD5FD54"/>
<gene>
    <name evidence="2" type="ORF">C0J50_11871</name>
</gene>
<dbReference type="InterPro" id="IPR035963">
    <property type="entry name" value="FERM_2"/>
</dbReference>
<dbReference type="PANTHER" id="PTHR46079:SF1">
    <property type="entry name" value="FERM DOMAIN-CONTAINING PROTEIN 4B"/>
    <property type="match status" value="1"/>
</dbReference>
<dbReference type="InterPro" id="IPR019748">
    <property type="entry name" value="FERM_central"/>
</dbReference>
<proteinExistence type="predicted"/>
<dbReference type="SUPFAM" id="SSF50729">
    <property type="entry name" value="PH domain-like"/>
    <property type="match status" value="1"/>
</dbReference>
<dbReference type="GO" id="GO:0005912">
    <property type="term" value="C:adherens junction"/>
    <property type="evidence" value="ECO:0007669"/>
    <property type="project" value="TreeGrafter"/>
</dbReference>
<dbReference type="Gene3D" id="2.30.29.30">
    <property type="entry name" value="Pleckstrin-homology domain (PH domain)/Phosphotyrosine-binding domain (PTB)"/>
    <property type="match status" value="1"/>
</dbReference>
<dbReference type="PROSITE" id="PS50057">
    <property type="entry name" value="FERM_3"/>
    <property type="match status" value="1"/>
</dbReference>
<evidence type="ECO:0000259" key="1">
    <source>
        <dbReference type="PROSITE" id="PS50057"/>
    </source>
</evidence>
<sequence>AWACEEKMIEQYKLLKGVSRGQAIVQYLTLVESLPTYGVHYYKVKDKQGMPWWLGISYRGIGQYDIQDKVKPRR</sequence>
<dbReference type="GO" id="GO:0090162">
    <property type="term" value="P:establishment of epithelial cell polarity"/>
    <property type="evidence" value="ECO:0007669"/>
    <property type="project" value="InterPro"/>
</dbReference>
<feature type="non-terminal residue" evidence="2">
    <location>
        <position position="1"/>
    </location>
</feature>
<organism evidence="2 3">
    <name type="scientific">Silurus asotus</name>
    <name type="common">Amur catfish</name>
    <name type="synonym">Parasilurus asotus</name>
    <dbReference type="NCBI Taxonomy" id="30991"/>
    <lineage>
        <taxon>Eukaryota</taxon>
        <taxon>Metazoa</taxon>
        <taxon>Chordata</taxon>
        <taxon>Craniata</taxon>
        <taxon>Vertebrata</taxon>
        <taxon>Euteleostomi</taxon>
        <taxon>Actinopterygii</taxon>
        <taxon>Neopterygii</taxon>
        <taxon>Teleostei</taxon>
        <taxon>Ostariophysi</taxon>
        <taxon>Siluriformes</taxon>
        <taxon>Siluridae</taxon>
        <taxon>Silurus</taxon>
    </lineage>
</organism>
<comment type="caution">
    <text evidence="2">The sequence shown here is derived from an EMBL/GenBank/DDBJ whole genome shotgun (WGS) entry which is preliminary data.</text>
</comment>
<evidence type="ECO:0000313" key="2">
    <source>
        <dbReference type="EMBL" id="KAI5611204.1"/>
    </source>
</evidence>
<dbReference type="InterPro" id="IPR047176">
    <property type="entry name" value="FRMD4A/B"/>
</dbReference>
<dbReference type="SUPFAM" id="SSF47031">
    <property type="entry name" value="Second domain of FERM"/>
    <property type="match status" value="1"/>
</dbReference>
<dbReference type="Pfam" id="PF00373">
    <property type="entry name" value="FERM_M"/>
    <property type="match status" value="1"/>
</dbReference>
<dbReference type="Proteomes" id="UP001205998">
    <property type="component" value="Unassembled WGS sequence"/>
</dbReference>
<dbReference type="EMBL" id="MU567753">
    <property type="protein sequence ID" value="KAI5611204.1"/>
    <property type="molecule type" value="Genomic_DNA"/>
</dbReference>
<dbReference type="GO" id="GO:0005923">
    <property type="term" value="C:bicellular tight junction"/>
    <property type="evidence" value="ECO:0007669"/>
    <property type="project" value="TreeGrafter"/>
</dbReference>